<dbReference type="InParanoid" id="B9SK90"/>
<keyword evidence="2" id="KW-1185">Reference proteome</keyword>
<organism evidence="1 2">
    <name type="scientific">Ricinus communis</name>
    <name type="common">Castor bean</name>
    <dbReference type="NCBI Taxonomy" id="3988"/>
    <lineage>
        <taxon>Eukaryota</taxon>
        <taxon>Viridiplantae</taxon>
        <taxon>Streptophyta</taxon>
        <taxon>Embryophyta</taxon>
        <taxon>Tracheophyta</taxon>
        <taxon>Spermatophyta</taxon>
        <taxon>Magnoliopsida</taxon>
        <taxon>eudicotyledons</taxon>
        <taxon>Gunneridae</taxon>
        <taxon>Pentapetalae</taxon>
        <taxon>rosids</taxon>
        <taxon>fabids</taxon>
        <taxon>Malpighiales</taxon>
        <taxon>Euphorbiaceae</taxon>
        <taxon>Acalyphoideae</taxon>
        <taxon>Acalypheae</taxon>
        <taxon>Ricinus</taxon>
    </lineage>
</organism>
<dbReference type="EMBL" id="EQ974000">
    <property type="protein sequence ID" value="EEF35985.1"/>
    <property type="molecule type" value="Genomic_DNA"/>
</dbReference>
<protein>
    <submittedName>
        <fullName evidence="1">Uncharacterized protein</fullName>
    </submittedName>
</protein>
<name>B9SK90_RICCO</name>
<evidence type="ECO:0000313" key="1">
    <source>
        <dbReference type="EMBL" id="EEF35985.1"/>
    </source>
</evidence>
<accession>B9SK90</accession>
<reference evidence="2" key="1">
    <citation type="journal article" date="2010" name="Nat. Biotechnol.">
        <title>Draft genome sequence of the oilseed species Ricinus communis.</title>
        <authorList>
            <person name="Chan A.P."/>
            <person name="Crabtree J."/>
            <person name="Zhao Q."/>
            <person name="Lorenzi H."/>
            <person name="Orvis J."/>
            <person name="Puiu D."/>
            <person name="Melake-Berhan A."/>
            <person name="Jones K.M."/>
            <person name="Redman J."/>
            <person name="Chen G."/>
            <person name="Cahoon E.B."/>
            <person name="Gedil M."/>
            <person name="Stanke M."/>
            <person name="Haas B.J."/>
            <person name="Wortman J.R."/>
            <person name="Fraser-Liggett C.M."/>
            <person name="Ravel J."/>
            <person name="Rabinowicz P.D."/>
        </authorList>
    </citation>
    <scope>NUCLEOTIDE SEQUENCE [LARGE SCALE GENOMIC DNA]</scope>
    <source>
        <strain evidence="2">cv. Hale</strain>
    </source>
</reference>
<gene>
    <name evidence="1" type="ORF">RCOM_1028950</name>
</gene>
<dbReference type="Proteomes" id="UP000008311">
    <property type="component" value="Unassembled WGS sequence"/>
</dbReference>
<dbReference type="AlphaFoldDB" id="B9SK90"/>
<evidence type="ECO:0000313" key="2">
    <source>
        <dbReference type="Proteomes" id="UP000008311"/>
    </source>
</evidence>
<sequence>MATVAMTSMWYLAIERVTWRVEFMGIICQAIQGFVKRAEAIYCAESEIN</sequence>
<proteinExistence type="predicted"/>